<evidence type="ECO:0000259" key="1">
    <source>
        <dbReference type="PROSITE" id="PS51819"/>
    </source>
</evidence>
<evidence type="ECO:0000313" key="3">
    <source>
        <dbReference type="Proteomes" id="UP000323454"/>
    </source>
</evidence>
<organism evidence="2 3">
    <name type="scientific">Solihabitans fulvus</name>
    <dbReference type="NCBI Taxonomy" id="1892852"/>
    <lineage>
        <taxon>Bacteria</taxon>
        <taxon>Bacillati</taxon>
        <taxon>Actinomycetota</taxon>
        <taxon>Actinomycetes</taxon>
        <taxon>Pseudonocardiales</taxon>
        <taxon>Pseudonocardiaceae</taxon>
        <taxon>Solihabitans</taxon>
    </lineage>
</organism>
<comment type="caution">
    <text evidence="2">The sequence shown here is derived from an EMBL/GenBank/DDBJ whole genome shotgun (WGS) entry which is preliminary data.</text>
</comment>
<dbReference type="Proteomes" id="UP000323454">
    <property type="component" value="Unassembled WGS sequence"/>
</dbReference>
<keyword evidence="3" id="KW-1185">Reference proteome</keyword>
<dbReference type="Gene3D" id="3.10.180.10">
    <property type="entry name" value="2,3-Dihydroxybiphenyl 1,2-Dioxygenase, domain 1"/>
    <property type="match status" value="1"/>
</dbReference>
<dbReference type="InterPro" id="IPR037523">
    <property type="entry name" value="VOC_core"/>
</dbReference>
<feature type="domain" description="VOC" evidence="1">
    <location>
        <begin position="4"/>
        <end position="114"/>
    </location>
</feature>
<protein>
    <submittedName>
        <fullName evidence="2">VOC family protein</fullName>
    </submittedName>
</protein>
<proteinExistence type="predicted"/>
<dbReference type="InterPro" id="IPR029068">
    <property type="entry name" value="Glyas_Bleomycin-R_OHBP_Dase"/>
</dbReference>
<evidence type="ECO:0000313" key="2">
    <source>
        <dbReference type="EMBL" id="KAA2265718.1"/>
    </source>
</evidence>
<dbReference type="RefSeq" id="WP_149848003.1">
    <property type="nucleotide sequence ID" value="NZ_VUOB01000005.1"/>
</dbReference>
<reference evidence="2 3" key="1">
    <citation type="submission" date="2019-09" db="EMBL/GenBank/DDBJ databases">
        <title>Goodfellowia gen. nov., a new genus of the Pseudonocardineae related to Actinoalloteichus, containing Goodfellowia coeruleoviolacea gen. nov., comb. nov. gen. nov., comb. nov.</title>
        <authorList>
            <person name="Labeda D."/>
        </authorList>
    </citation>
    <scope>NUCLEOTIDE SEQUENCE [LARGE SCALE GENOMIC DNA]</scope>
    <source>
        <strain evidence="2 3">AN110305</strain>
    </source>
</reference>
<dbReference type="OrthoDB" id="1492945at2"/>
<dbReference type="PROSITE" id="PS51819">
    <property type="entry name" value="VOC"/>
    <property type="match status" value="1"/>
</dbReference>
<reference evidence="2 3" key="2">
    <citation type="submission" date="2019-09" db="EMBL/GenBank/DDBJ databases">
        <authorList>
            <person name="Jin C."/>
        </authorList>
    </citation>
    <scope>NUCLEOTIDE SEQUENCE [LARGE SCALE GENOMIC DNA]</scope>
    <source>
        <strain evidence="2 3">AN110305</strain>
    </source>
</reference>
<gene>
    <name evidence="2" type="ORF">F0L68_03865</name>
</gene>
<sequence length="128" mass="13804">MAILRTYARLWVDSMDDALPLLTELVGAQPHLRFPLGDVELAAVGDFLVIAGTLEAQRQYRHASATVVVSDIDELQRQLAAHGATVVGEVATGETGSYLYARHADGAEIEYVQWSDDLVASLIGSHDA</sequence>
<dbReference type="SUPFAM" id="SSF54593">
    <property type="entry name" value="Glyoxalase/Bleomycin resistance protein/Dihydroxybiphenyl dioxygenase"/>
    <property type="match status" value="1"/>
</dbReference>
<name>A0A5B2XP79_9PSEU</name>
<dbReference type="AlphaFoldDB" id="A0A5B2XP79"/>
<dbReference type="EMBL" id="VUOB01000005">
    <property type="protein sequence ID" value="KAA2265718.1"/>
    <property type="molecule type" value="Genomic_DNA"/>
</dbReference>
<accession>A0A5B2XP79</accession>